<comment type="caution">
    <text evidence="2">The sequence shown here is derived from an EMBL/GenBank/DDBJ whole genome shotgun (WGS) entry which is preliminary data.</text>
</comment>
<reference evidence="2 3" key="1">
    <citation type="journal article" date="2016" name="Front. Microbiol.">
        <title>Genome and transcriptome sequences reveal the specific parasitism of the nematophagous Purpureocillium lilacinum 36-1.</title>
        <authorList>
            <person name="Xie J."/>
            <person name="Li S."/>
            <person name="Mo C."/>
            <person name="Xiao X."/>
            <person name="Peng D."/>
            <person name="Wang G."/>
            <person name="Xiao Y."/>
        </authorList>
    </citation>
    <scope>NUCLEOTIDE SEQUENCE [LARGE SCALE GENOMIC DNA]</scope>
    <source>
        <strain evidence="2 3">36-1</strain>
    </source>
</reference>
<sequence length="726" mass="80087">SIAPEVTHGIAFGTVPCAVDGFLSTDAEALWGEARPRGIRGAQVDELEGHGDRLCNAHDHHQQYHHQHYYQHQYPQRQHDFVQPAPRYAGYNMQRWAAPCTVLPAGHPDLCLRPPPGFVFPPPSVVEAEARARETLAPIEAQFQGQKKNEASSSSSSMVDGAFCFRDRRWFSFIAAHNQFVQFISAQTFQRMGSLYQSFEFMVRSASSGRGSPPVGDPRPVFCPKHVRTPPVTHPLLLLLLLLLRSGKERRPWTGKDMVGLKYGTAKSRRCDGCEWSKDFETNKRTEQHGCLPWWAEGVMSRGGDWATCCLEKGEIADSVFDRHQPLVARRVGNYDFGKRNGFSSLGGQGRPFMIAPEPHTQARAGVRRRRFLTGHHLGHHLKRVMVQPSALSRQGEQLPMGLSAFLHLRTPLSNTRARMPAVRASLRKRRGLHFAVKLPAVHSRVRSPALSLTYTRFPTGTGRALDASHFMLLRIPSPLSLSHLPYIESVESRGTYTNSPNNCITNSASRALRWLWQRAMATAMGSLAGSDPLDLDNHVPLTFADRARAAQLRNSSPVVDRPIGVSPAPRRLAQTPSSPLLRLSNSAATEGAQPALAPYRPSLETILEPVSIVEGANRVAQEQTDAYNAKLAVFHAFCESFDQAAKQFTSGIEHTFANQFATSFLDFWRQSLSILPPVTAPTYSSVAAGRSPLQAPAGHATAPSAVAPPSAPQQTAEIRLQGRPI</sequence>
<proteinExistence type="predicted"/>
<feature type="compositionally biased region" description="Low complexity" evidence="1">
    <location>
        <begin position="701"/>
        <end position="717"/>
    </location>
</feature>
<name>A0A2U3DNW2_PURLI</name>
<accession>A0A2U3DNW2</accession>
<dbReference type="Proteomes" id="UP000245956">
    <property type="component" value="Unassembled WGS sequence"/>
</dbReference>
<organism evidence="2 3">
    <name type="scientific">Purpureocillium lilacinum</name>
    <name type="common">Paecilomyces lilacinus</name>
    <dbReference type="NCBI Taxonomy" id="33203"/>
    <lineage>
        <taxon>Eukaryota</taxon>
        <taxon>Fungi</taxon>
        <taxon>Dikarya</taxon>
        <taxon>Ascomycota</taxon>
        <taxon>Pezizomycotina</taxon>
        <taxon>Sordariomycetes</taxon>
        <taxon>Hypocreomycetidae</taxon>
        <taxon>Hypocreales</taxon>
        <taxon>Ophiocordycipitaceae</taxon>
        <taxon>Purpureocillium</taxon>
    </lineage>
</organism>
<protein>
    <submittedName>
        <fullName evidence="2">Uncharacterized protein</fullName>
    </submittedName>
</protein>
<evidence type="ECO:0000313" key="2">
    <source>
        <dbReference type="EMBL" id="PWI63940.1"/>
    </source>
</evidence>
<feature type="non-terminal residue" evidence="2">
    <location>
        <position position="726"/>
    </location>
</feature>
<gene>
    <name evidence="2" type="ORF">PCL_02566</name>
</gene>
<feature type="region of interest" description="Disordered" evidence="1">
    <location>
        <begin position="695"/>
        <end position="726"/>
    </location>
</feature>
<feature type="non-terminal residue" evidence="2">
    <location>
        <position position="1"/>
    </location>
</feature>
<dbReference type="EMBL" id="LCWV01000174">
    <property type="protein sequence ID" value="PWI63940.1"/>
    <property type="molecule type" value="Genomic_DNA"/>
</dbReference>
<evidence type="ECO:0000313" key="3">
    <source>
        <dbReference type="Proteomes" id="UP000245956"/>
    </source>
</evidence>
<dbReference type="AlphaFoldDB" id="A0A2U3DNW2"/>
<evidence type="ECO:0000256" key="1">
    <source>
        <dbReference type="SAM" id="MobiDB-lite"/>
    </source>
</evidence>